<feature type="transmembrane region" description="Helical" evidence="1">
    <location>
        <begin position="35"/>
        <end position="56"/>
    </location>
</feature>
<keyword evidence="1" id="KW-1133">Transmembrane helix</keyword>
<evidence type="ECO:0000256" key="1">
    <source>
        <dbReference type="SAM" id="Phobius"/>
    </source>
</evidence>
<dbReference type="RefSeq" id="WP_394827507.1">
    <property type="nucleotide sequence ID" value="NZ_CP089984.1"/>
</dbReference>
<proteinExistence type="predicted"/>
<keyword evidence="1" id="KW-0812">Transmembrane</keyword>
<gene>
    <name evidence="2" type="ORF">LZC94_11440</name>
</gene>
<organism evidence="2 3">
    <name type="scientific">Pendulispora albinea</name>
    <dbReference type="NCBI Taxonomy" id="2741071"/>
    <lineage>
        <taxon>Bacteria</taxon>
        <taxon>Pseudomonadati</taxon>
        <taxon>Myxococcota</taxon>
        <taxon>Myxococcia</taxon>
        <taxon>Myxococcales</taxon>
        <taxon>Sorangiineae</taxon>
        <taxon>Pendulisporaceae</taxon>
        <taxon>Pendulispora</taxon>
    </lineage>
</organism>
<sequence>MHDLWAFSLSLLGFALLHAAVPHRLSFELRAKRHPRWGTLLRLGALACAGASLALWVSGEGGWPTGGILFVLSWVLSGSVFVVAAPVAPRLSWGLALLLPVAATLGIVVGGLHGP</sequence>
<feature type="transmembrane region" description="Helical" evidence="1">
    <location>
        <begin position="68"/>
        <end position="87"/>
    </location>
</feature>
<keyword evidence="3" id="KW-1185">Reference proteome</keyword>
<protein>
    <recommendedName>
        <fullName evidence="4">DUF3325 domain-containing protein</fullName>
    </recommendedName>
</protein>
<reference evidence="2 3" key="1">
    <citation type="submission" date="2021-12" db="EMBL/GenBank/DDBJ databases">
        <title>Discovery of the Pendulisporaceae a myxobacterial family with distinct sporulation behavior and unique specialized metabolism.</title>
        <authorList>
            <person name="Garcia R."/>
            <person name="Popoff A."/>
            <person name="Bader C.D."/>
            <person name="Loehr J."/>
            <person name="Walesch S."/>
            <person name="Walt C."/>
            <person name="Boldt J."/>
            <person name="Bunk B."/>
            <person name="Haeckl F.J.F.P.J."/>
            <person name="Gunesch A.P."/>
            <person name="Birkelbach J."/>
            <person name="Nuebel U."/>
            <person name="Pietschmann T."/>
            <person name="Bach T."/>
            <person name="Mueller R."/>
        </authorList>
    </citation>
    <scope>NUCLEOTIDE SEQUENCE [LARGE SCALE GENOMIC DNA]</scope>
    <source>
        <strain evidence="2 3">MSr11954</strain>
    </source>
</reference>
<evidence type="ECO:0000313" key="3">
    <source>
        <dbReference type="Proteomes" id="UP001370348"/>
    </source>
</evidence>
<evidence type="ECO:0000313" key="2">
    <source>
        <dbReference type="EMBL" id="WXB17865.1"/>
    </source>
</evidence>
<accession>A0ABZ2M6N0</accession>
<name>A0ABZ2M6N0_9BACT</name>
<evidence type="ECO:0008006" key="4">
    <source>
        <dbReference type="Google" id="ProtNLM"/>
    </source>
</evidence>
<keyword evidence="1" id="KW-0472">Membrane</keyword>
<dbReference type="Proteomes" id="UP001370348">
    <property type="component" value="Chromosome"/>
</dbReference>
<dbReference type="EMBL" id="CP089984">
    <property type="protein sequence ID" value="WXB17865.1"/>
    <property type="molecule type" value="Genomic_DNA"/>
</dbReference>
<feature type="transmembrane region" description="Helical" evidence="1">
    <location>
        <begin position="93"/>
        <end position="112"/>
    </location>
</feature>